<keyword evidence="1" id="KW-0732">Signal</keyword>
<sequence length="109" mass="11431">MTRFLIAGALLGAVSIASSAQAETIAPDTGLQAVLGTVNVTIYYHPVAAGYQVVTTASTDQPDSVIRFVSTLAPGQDALVSVPRGVGQPALEIHLRRVGDRLEFQRPTT</sequence>
<dbReference type="RefSeq" id="WP_104521254.1">
    <property type="nucleotide sequence ID" value="NZ_NHRY01000238.1"/>
</dbReference>
<dbReference type="AlphaFoldDB" id="A0A2S6N2B0"/>
<reference evidence="2 3" key="1">
    <citation type="journal article" date="2018" name="Arch. Microbiol.">
        <title>New insights into the metabolic potential of the phototrophic purple bacterium Rhodopila globiformis DSM 161(T) from its draft genome sequence and evidence for a vanadium-dependent nitrogenase.</title>
        <authorList>
            <person name="Imhoff J.F."/>
            <person name="Rahn T."/>
            <person name="Kunzel S."/>
            <person name="Neulinger S.C."/>
        </authorList>
    </citation>
    <scope>NUCLEOTIDE SEQUENCE [LARGE SCALE GENOMIC DNA]</scope>
    <source>
        <strain evidence="2 3">DSM 161</strain>
    </source>
</reference>
<organism evidence="2 3">
    <name type="scientific">Rhodopila globiformis</name>
    <name type="common">Rhodopseudomonas globiformis</name>
    <dbReference type="NCBI Taxonomy" id="1071"/>
    <lineage>
        <taxon>Bacteria</taxon>
        <taxon>Pseudomonadati</taxon>
        <taxon>Pseudomonadota</taxon>
        <taxon>Alphaproteobacteria</taxon>
        <taxon>Acetobacterales</taxon>
        <taxon>Acetobacteraceae</taxon>
        <taxon>Rhodopila</taxon>
    </lineage>
</organism>
<proteinExistence type="predicted"/>
<protein>
    <submittedName>
        <fullName evidence="2">Uncharacterized protein</fullName>
    </submittedName>
</protein>
<gene>
    <name evidence="2" type="ORF">CCS01_23480</name>
</gene>
<dbReference type="Proteomes" id="UP000239724">
    <property type="component" value="Unassembled WGS sequence"/>
</dbReference>
<evidence type="ECO:0000313" key="2">
    <source>
        <dbReference type="EMBL" id="PPQ28749.1"/>
    </source>
</evidence>
<evidence type="ECO:0000256" key="1">
    <source>
        <dbReference type="SAM" id="SignalP"/>
    </source>
</evidence>
<feature type="chain" id="PRO_5015609044" evidence="1">
    <location>
        <begin position="23"/>
        <end position="109"/>
    </location>
</feature>
<dbReference type="OrthoDB" id="7357032at2"/>
<feature type="signal peptide" evidence="1">
    <location>
        <begin position="1"/>
        <end position="22"/>
    </location>
</feature>
<keyword evidence="3" id="KW-1185">Reference proteome</keyword>
<evidence type="ECO:0000313" key="3">
    <source>
        <dbReference type="Proteomes" id="UP000239724"/>
    </source>
</evidence>
<accession>A0A2S6N2B0</accession>
<name>A0A2S6N2B0_RHOGL</name>
<comment type="caution">
    <text evidence="2">The sequence shown here is derived from an EMBL/GenBank/DDBJ whole genome shotgun (WGS) entry which is preliminary data.</text>
</comment>
<dbReference type="EMBL" id="NHRY01000238">
    <property type="protein sequence ID" value="PPQ28749.1"/>
    <property type="molecule type" value="Genomic_DNA"/>
</dbReference>